<protein>
    <submittedName>
        <fullName evidence="2">DUF943 family protein</fullName>
    </submittedName>
</protein>
<keyword evidence="1" id="KW-0812">Transmembrane</keyword>
<feature type="transmembrane region" description="Helical" evidence="1">
    <location>
        <begin position="7"/>
        <end position="24"/>
    </location>
</feature>
<sequence length="153" mass="17748">MKPIKNIFPAFVIVAWLYAIFMLSQPVEIIAVHQDDLLVRNFPLTDKGKISWWKKNSAMLKAKYALDAGNSTINIWDFGEGYQTETPDKTTFFPSHDTDYLLCFDDMNVPERCIRKENFLMYLHQAADGLTWYTVEGGVYYQKENGPLVKHED</sequence>
<dbReference type="RefSeq" id="WP_369895079.1">
    <property type="nucleotide sequence ID" value="NZ_JBGFFX010000003.1"/>
</dbReference>
<dbReference type="Pfam" id="PF06092">
    <property type="entry name" value="DUF943"/>
    <property type="match status" value="1"/>
</dbReference>
<name>A0ABV4E5B7_9GAMM</name>
<dbReference type="Proteomes" id="UP001565243">
    <property type="component" value="Unassembled WGS sequence"/>
</dbReference>
<organism evidence="2 3">
    <name type="scientific">Erwinia aeris</name>
    <dbReference type="NCBI Taxonomy" id="3239803"/>
    <lineage>
        <taxon>Bacteria</taxon>
        <taxon>Pseudomonadati</taxon>
        <taxon>Pseudomonadota</taxon>
        <taxon>Gammaproteobacteria</taxon>
        <taxon>Enterobacterales</taxon>
        <taxon>Erwiniaceae</taxon>
        <taxon>Erwinia</taxon>
    </lineage>
</organism>
<keyword evidence="1" id="KW-0472">Membrane</keyword>
<evidence type="ECO:0000256" key="1">
    <source>
        <dbReference type="SAM" id="Phobius"/>
    </source>
</evidence>
<proteinExistence type="predicted"/>
<evidence type="ECO:0000313" key="3">
    <source>
        <dbReference type="Proteomes" id="UP001565243"/>
    </source>
</evidence>
<keyword evidence="3" id="KW-1185">Reference proteome</keyword>
<gene>
    <name evidence="2" type="ORF">AB6T85_06530</name>
</gene>
<evidence type="ECO:0000313" key="2">
    <source>
        <dbReference type="EMBL" id="MEY8770085.1"/>
    </source>
</evidence>
<dbReference type="EMBL" id="JBGFFX010000003">
    <property type="protein sequence ID" value="MEY8770085.1"/>
    <property type="molecule type" value="Genomic_DNA"/>
</dbReference>
<reference evidence="2 3" key="1">
    <citation type="submission" date="2024-07" db="EMBL/GenBank/DDBJ databases">
        <authorList>
            <person name="Hebao G."/>
        </authorList>
    </citation>
    <scope>NUCLEOTIDE SEQUENCE [LARGE SCALE GENOMIC DNA]</scope>
    <source>
        <strain evidence="2 3">ACCC 02193</strain>
    </source>
</reference>
<accession>A0ABV4E5B7</accession>
<keyword evidence="1" id="KW-1133">Transmembrane helix</keyword>
<dbReference type="InterPro" id="IPR010351">
    <property type="entry name" value="DUF943"/>
</dbReference>
<comment type="caution">
    <text evidence="2">The sequence shown here is derived from an EMBL/GenBank/DDBJ whole genome shotgun (WGS) entry which is preliminary data.</text>
</comment>